<name>A0A060WLA1_ONCMY</name>
<dbReference type="Proteomes" id="UP000193380">
    <property type="component" value="Unassembled WGS sequence"/>
</dbReference>
<gene>
    <name evidence="1" type="ORF">GSONMT00073077001</name>
</gene>
<dbReference type="PaxDb" id="8022-A0A060WLA1"/>
<sequence>MLKFFSARDDENESLLGALTDGKVFNSIV</sequence>
<organism evidence="1 2">
    <name type="scientific">Oncorhynchus mykiss</name>
    <name type="common">Rainbow trout</name>
    <name type="synonym">Salmo gairdneri</name>
    <dbReference type="NCBI Taxonomy" id="8022"/>
    <lineage>
        <taxon>Eukaryota</taxon>
        <taxon>Metazoa</taxon>
        <taxon>Chordata</taxon>
        <taxon>Craniata</taxon>
        <taxon>Vertebrata</taxon>
        <taxon>Euteleostomi</taxon>
        <taxon>Actinopterygii</taxon>
        <taxon>Neopterygii</taxon>
        <taxon>Teleostei</taxon>
        <taxon>Protacanthopterygii</taxon>
        <taxon>Salmoniformes</taxon>
        <taxon>Salmonidae</taxon>
        <taxon>Salmoninae</taxon>
        <taxon>Oncorhynchus</taxon>
    </lineage>
</organism>
<proteinExistence type="predicted"/>
<accession>A0A060WLA1</accession>
<evidence type="ECO:0000313" key="2">
    <source>
        <dbReference type="Proteomes" id="UP000193380"/>
    </source>
</evidence>
<evidence type="ECO:0000313" key="1">
    <source>
        <dbReference type="EMBL" id="CDQ65355.1"/>
    </source>
</evidence>
<protein>
    <submittedName>
        <fullName evidence="1">Uncharacterized protein</fullName>
    </submittedName>
</protein>
<reference evidence="1" key="2">
    <citation type="submission" date="2014-03" db="EMBL/GenBank/DDBJ databases">
        <authorList>
            <person name="Genoscope - CEA"/>
        </authorList>
    </citation>
    <scope>NUCLEOTIDE SEQUENCE</scope>
</reference>
<dbReference type="AlphaFoldDB" id="A0A060WLA1"/>
<dbReference type="EMBL" id="FR904503">
    <property type="protein sequence ID" value="CDQ65355.1"/>
    <property type="molecule type" value="Genomic_DNA"/>
</dbReference>
<reference evidence="1" key="1">
    <citation type="journal article" date="2014" name="Nat. Commun.">
        <title>The rainbow trout genome provides novel insights into evolution after whole-genome duplication in vertebrates.</title>
        <authorList>
            <person name="Berthelot C."/>
            <person name="Brunet F."/>
            <person name="Chalopin D."/>
            <person name="Juanchich A."/>
            <person name="Bernard M."/>
            <person name="Noel B."/>
            <person name="Bento P."/>
            <person name="Da Silva C."/>
            <person name="Labadie K."/>
            <person name="Alberti A."/>
            <person name="Aury J.M."/>
            <person name="Louis A."/>
            <person name="Dehais P."/>
            <person name="Bardou P."/>
            <person name="Montfort J."/>
            <person name="Klopp C."/>
            <person name="Cabau C."/>
            <person name="Gaspin C."/>
            <person name="Thorgaard G.H."/>
            <person name="Boussaha M."/>
            <person name="Quillet E."/>
            <person name="Guyomard R."/>
            <person name="Galiana D."/>
            <person name="Bobe J."/>
            <person name="Volff J.N."/>
            <person name="Genet C."/>
            <person name="Wincker P."/>
            <person name="Jaillon O."/>
            <person name="Roest Crollius H."/>
            <person name="Guiguen Y."/>
        </authorList>
    </citation>
    <scope>NUCLEOTIDE SEQUENCE [LARGE SCALE GENOMIC DNA]</scope>
</reference>